<dbReference type="AlphaFoldDB" id="A0A3S0XGD0"/>
<name>A0A3S0XGD0_9BURK</name>
<dbReference type="EMBL" id="RXFT01000006">
    <property type="protein sequence ID" value="RUR68692.1"/>
    <property type="molecule type" value="Genomic_DNA"/>
</dbReference>
<dbReference type="OrthoDB" id="8886842at2"/>
<dbReference type="RefSeq" id="WP_126022826.1">
    <property type="nucleotide sequence ID" value="NZ_RXFT01000006.1"/>
</dbReference>
<proteinExistence type="predicted"/>
<evidence type="ECO:0000313" key="2">
    <source>
        <dbReference type="Proteomes" id="UP000281118"/>
    </source>
</evidence>
<accession>A0A3S0XGD0</accession>
<comment type="caution">
    <text evidence="1">The sequence shown here is derived from an EMBL/GenBank/DDBJ whole genome shotgun (WGS) entry which is preliminary data.</text>
</comment>
<dbReference type="Proteomes" id="UP000281118">
    <property type="component" value="Unassembled WGS sequence"/>
</dbReference>
<evidence type="ECO:0000313" key="1">
    <source>
        <dbReference type="EMBL" id="RUR68692.1"/>
    </source>
</evidence>
<sequence>MTNQLIRNGYSYTVPEVPYQPARPAYWSTESRTAVRVGPPNTSKGAWVTTTDPVTGRTSTVWDPNYPVNLSPLTPYTYTVEVFHPATAEVIGSPAFAVDVPPQGWTSFAHSIEAARGGARITYVVPQAVMGAVVGVTREASAPPAGYGHILHGLLFNTGSVRSLTGTFLTSYLSSDEFQMDVAAGGLATYRKNGTPFASEASAVPPGADLFMAAALFSSGDSIDEPSIAVYSSGGIVGTMPGAQGLLSETSTTAQFVTEMPAAVGFLGVGNGIRATLPALAGFLADADTAQIAGEMPPLEGAMYGGTPVIDSNNKIIGTMPAAAGAMNVLSGQVFTSTAAAPAPSGFLSDHDGGQILGVAPAAVGTLGVESATMRYLLDGIVFDVPMLATALNQADAWDSFGFDVLMTGTTVDVADMRDAFGFDIPMSIAGGVEIVDIRDGFIFDVPLTTPGSGLEVHAVNMAGYGSTSYANYGFNSFARIGDRYYGAKLGGLFLLEGDSDAGAPIQAAICPGQLDFGSSQEKTIAEAFAGVASEGRMVLKVALLDDEFLYEAESCSKQLRQHRFKLGKGLKANYLTPVLYNQNGEDFEIDSLEFSVATLSRKTRP</sequence>
<protein>
    <submittedName>
        <fullName evidence="1">Uncharacterized protein</fullName>
    </submittedName>
</protein>
<reference evidence="1 2" key="1">
    <citation type="submission" date="2018-12" db="EMBL/GenBank/DDBJ databases">
        <title>The genome sequences of Variovorax guangxiensis DSM 27352.</title>
        <authorList>
            <person name="Gao J."/>
            <person name="Sun J."/>
        </authorList>
    </citation>
    <scope>NUCLEOTIDE SEQUENCE [LARGE SCALE GENOMIC DNA]</scope>
    <source>
        <strain evidence="1 2">DSM 27352</strain>
    </source>
</reference>
<organism evidence="1 2">
    <name type="scientific">Variovorax guangxiensis</name>
    <dbReference type="NCBI Taxonomy" id="1775474"/>
    <lineage>
        <taxon>Bacteria</taxon>
        <taxon>Pseudomonadati</taxon>
        <taxon>Pseudomonadota</taxon>
        <taxon>Betaproteobacteria</taxon>
        <taxon>Burkholderiales</taxon>
        <taxon>Comamonadaceae</taxon>
        <taxon>Variovorax</taxon>
    </lineage>
</organism>
<gene>
    <name evidence="1" type="ORF">EJP67_16645</name>
</gene>